<dbReference type="EMBL" id="JAWJAC010000003">
    <property type="protein sequence ID" value="MDV2861812.1"/>
    <property type="molecule type" value="Genomic_DNA"/>
</dbReference>
<keyword evidence="2" id="KW-1185">Reference proteome</keyword>
<gene>
    <name evidence="1" type="ORF">R0H02_04950</name>
</gene>
<name>A0AB35RP43_9ENTR</name>
<comment type="caution">
    <text evidence="1">The sequence shown here is derived from an EMBL/GenBank/DDBJ whole genome shotgun (WGS) entry which is preliminary data.</text>
</comment>
<evidence type="ECO:0000313" key="1">
    <source>
        <dbReference type="EMBL" id="MDV2861812.1"/>
    </source>
</evidence>
<reference evidence="1 2" key="1">
    <citation type="submission" date="2023-10" db="EMBL/GenBank/DDBJ databases">
        <title>Phytobacter spp. The emergence of a new genus of hospital-origin enterobacteria encoding carbapenemases in Argentina.</title>
        <authorList>
            <person name="Vay C."/>
            <person name="Almuzara M."/>
            <person name="Traglia G.M."/>
            <person name="Campos J."/>
        </authorList>
    </citation>
    <scope>NUCLEOTIDE SEQUENCE [LARGE SCALE GENOMIC DNA]</scope>
    <source>
        <strain evidence="1 2">CVMA36</strain>
    </source>
</reference>
<dbReference type="Pfam" id="PF06301">
    <property type="entry name" value="Lambda_Kil"/>
    <property type="match status" value="1"/>
</dbReference>
<dbReference type="Proteomes" id="UP001286589">
    <property type="component" value="Unassembled WGS sequence"/>
</dbReference>
<proteinExistence type="predicted"/>
<accession>A0AB35RP43</accession>
<evidence type="ECO:0008006" key="3">
    <source>
        <dbReference type="Google" id="ProtNLM"/>
    </source>
</evidence>
<dbReference type="RefSeq" id="WP_317101389.1">
    <property type="nucleotide sequence ID" value="NZ_JAWJAC010000003.1"/>
</dbReference>
<dbReference type="AlphaFoldDB" id="A0AB35RP43"/>
<organism evidence="1 2">
    <name type="scientific">Phytobacter ursingii</name>
    <dbReference type="NCBI Taxonomy" id="1972431"/>
    <lineage>
        <taxon>Bacteria</taxon>
        <taxon>Pseudomonadati</taxon>
        <taxon>Pseudomonadota</taxon>
        <taxon>Gammaproteobacteria</taxon>
        <taxon>Enterobacterales</taxon>
        <taxon>Enterobacteriaceae</taxon>
        <taxon>Phytobacter</taxon>
    </lineage>
</organism>
<evidence type="ECO:0000313" key="2">
    <source>
        <dbReference type="Proteomes" id="UP001286589"/>
    </source>
</evidence>
<dbReference type="InterPro" id="IPR010444">
    <property type="entry name" value="Phage_lambda_Kil"/>
</dbReference>
<protein>
    <recommendedName>
        <fullName evidence="3">Host cell division inhibitory peptide Kil</fullName>
    </recommendedName>
</protein>
<sequence length="93" mass="10454">MEITHNNHQYKVTPIANGTLWRLTQVDTPRDSVVLNRDQMVMAGLSHVIKPSVIDLNKVRAAQNKIVIARFLGDGVMWTKAVEEYRQATGAQP</sequence>